<dbReference type="RefSeq" id="WP_146624044.1">
    <property type="nucleotide sequence ID" value="NZ_BJCC01000036.1"/>
</dbReference>
<protein>
    <submittedName>
        <fullName evidence="2">Uncharacterized protein</fullName>
    </submittedName>
</protein>
<evidence type="ECO:0000256" key="1">
    <source>
        <dbReference type="SAM" id="Phobius"/>
    </source>
</evidence>
<reference evidence="3" key="1">
    <citation type="submission" date="2019-02" db="EMBL/GenBank/DDBJ databases">
        <title>Draft genome sequence of Enterococcus sp. Gos25-1.</title>
        <authorList>
            <person name="Tanaka N."/>
            <person name="Shiwa Y."/>
            <person name="Fujita N."/>
        </authorList>
    </citation>
    <scope>NUCLEOTIDE SEQUENCE [LARGE SCALE GENOMIC DNA]</scope>
    <source>
        <strain evidence="3">Gos25-1</strain>
    </source>
</reference>
<accession>A0A4P5PH62</accession>
<organism evidence="2 3">
    <name type="scientific">Enterococcus florum</name>
    <dbReference type="NCBI Taxonomy" id="2480627"/>
    <lineage>
        <taxon>Bacteria</taxon>
        <taxon>Bacillati</taxon>
        <taxon>Bacillota</taxon>
        <taxon>Bacilli</taxon>
        <taxon>Lactobacillales</taxon>
        <taxon>Enterococcaceae</taxon>
        <taxon>Enterococcus</taxon>
    </lineage>
</organism>
<keyword evidence="3" id="KW-1185">Reference proteome</keyword>
<name>A0A4P5PH62_9ENTE</name>
<dbReference type="AlphaFoldDB" id="A0A4P5PH62"/>
<feature type="transmembrane region" description="Helical" evidence="1">
    <location>
        <begin position="33"/>
        <end position="53"/>
    </location>
</feature>
<keyword evidence="1" id="KW-0472">Membrane</keyword>
<gene>
    <name evidence="2" type="ORF">NRIC_35590</name>
</gene>
<comment type="caution">
    <text evidence="2">The sequence shown here is derived from an EMBL/GenBank/DDBJ whole genome shotgun (WGS) entry which is preliminary data.</text>
</comment>
<keyword evidence="1" id="KW-1133">Transmembrane helix</keyword>
<dbReference type="EMBL" id="BJCC01000036">
    <property type="protein sequence ID" value="GCF95668.1"/>
    <property type="molecule type" value="Genomic_DNA"/>
</dbReference>
<dbReference type="Proteomes" id="UP000290567">
    <property type="component" value="Unassembled WGS sequence"/>
</dbReference>
<proteinExistence type="predicted"/>
<feature type="transmembrane region" description="Helical" evidence="1">
    <location>
        <begin position="9"/>
        <end position="27"/>
    </location>
</feature>
<sequence>MLWNNLKAFFKGTGILVLCISVTYLLTPDLVTRYFYLTAFFFIVIIGLFFSYFRVAKKQQQRFEKKRQLLIERQTELHDKLMHTLEEIETIKKEIQNVSKNKE</sequence>
<evidence type="ECO:0000313" key="2">
    <source>
        <dbReference type="EMBL" id="GCF95668.1"/>
    </source>
</evidence>
<evidence type="ECO:0000313" key="3">
    <source>
        <dbReference type="Proteomes" id="UP000290567"/>
    </source>
</evidence>
<keyword evidence="1" id="KW-0812">Transmembrane</keyword>